<proteinExistence type="predicted"/>
<name>A0A2W5VBP0_9CAUL</name>
<dbReference type="AlphaFoldDB" id="A0A2W5VBP0"/>
<sequence length="168" mass="18342">MSNMFALGDFVFSLETMLPQELNRRTDWRYARNTRQQARSAAQYLGPGDDRLSLAGDLVPTLAGDASSLNRLRTLAARGEAQPLVGGDGTVFGAFLIVGLDERRGYLQTDGTALRYDFMLDLEAVDDADALAGRVEKSYFDETVDVDDAEKDVLSEDEKALLAEGGLV</sequence>
<dbReference type="EMBL" id="QFQZ01000002">
    <property type="protein sequence ID" value="PZR37190.1"/>
    <property type="molecule type" value="Genomic_DNA"/>
</dbReference>
<dbReference type="Pfam" id="PF06995">
    <property type="entry name" value="Phage_P2_GpU"/>
    <property type="match status" value="1"/>
</dbReference>
<evidence type="ECO:0000313" key="1">
    <source>
        <dbReference type="EMBL" id="PZR37190.1"/>
    </source>
</evidence>
<dbReference type="InterPro" id="IPR009734">
    <property type="entry name" value="Myoviridae_GpU"/>
</dbReference>
<reference evidence="1 2" key="1">
    <citation type="submission" date="2017-08" db="EMBL/GenBank/DDBJ databases">
        <title>Infants hospitalized years apart are colonized by the same room-sourced microbial strains.</title>
        <authorList>
            <person name="Brooks B."/>
            <person name="Olm M.R."/>
            <person name="Firek B.A."/>
            <person name="Baker R."/>
            <person name="Thomas B.C."/>
            <person name="Morowitz M.J."/>
            <person name="Banfield J.F."/>
        </authorList>
    </citation>
    <scope>NUCLEOTIDE SEQUENCE [LARGE SCALE GENOMIC DNA]</scope>
    <source>
        <strain evidence="1">S2_003_000_R2_4</strain>
    </source>
</reference>
<accession>A0A2W5VBP0</accession>
<comment type="caution">
    <text evidence="1">The sequence shown here is derived from an EMBL/GenBank/DDBJ whole genome shotgun (WGS) entry which is preliminary data.</text>
</comment>
<gene>
    <name evidence="1" type="ORF">DI526_01350</name>
</gene>
<protein>
    <submittedName>
        <fullName evidence="1">Oxidoreductase</fullName>
    </submittedName>
</protein>
<evidence type="ECO:0000313" key="2">
    <source>
        <dbReference type="Proteomes" id="UP000249393"/>
    </source>
</evidence>
<dbReference type="Proteomes" id="UP000249393">
    <property type="component" value="Unassembled WGS sequence"/>
</dbReference>
<organism evidence="1 2">
    <name type="scientific">Caulobacter segnis</name>
    <dbReference type="NCBI Taxonomy" id="88688"/>
    <lineage>
        <taxon>Bacteria</taxon>
        <taxon>Pseudomonadati</taxon>
        <taxon>Pseudomonadota</taxon>
        <taxon>Alphaproteobacteria</taxon>
        <taxon>Caulobacterales</taxon>
        <taxon>Caulobacteraceae</taxon>
        <taxon>Caulobacter</taxon>
    </lineage>
</organism>